<name>A0ABV4U3U8_9BACT</name>
<accession>A0ABV4U3U8</accession>
<feature type="region of interest" description="Disordered" evidence="1">
    <location>
        <begin position="228"/>
        <end position="249"/>
    </location>
</feature>
<evidence type="ECO:0000313" key="3">
    <source>
        <dbReference type="Proteomes" id="UP001575105"/>
    </source>
</evidence>
<protein>
    <submittedName>
        <fullName evidence="2">Uncharacterized protein</fullName>
    </submittedName>
</protein>
<evidence type="ECO:0000313" key="2">
    <source>
        <dbReference type="EMBL" id="MFA9478273.1"/>
    </source>
</evidence>
<keyword evidence="3" id="KW-1185">Reference proteome</keyword>
<evidence type="ECO:0000256" key="1">
    <source>
        <dbReference type="SAM" id="MobiDB-lite"/>
    </source>
</evidence>
<feature type="region of interest" description="Disordered" evidence="1">
    <location>
        <begin position="309"/>
        <end position="340"/>
    </location>
</feature>
<dbReference type="EMBL" id="JBGUBD010000004">
    <property type="protein sequence ID" value="MFA9478273.1"/>
    <property type="molecule type" value="Genomic_DNA"/>
</dbReference>
<feature type="compositionally biased region" description="Acidic residues" evidence="1">
    <location>
        <begin position="330"/>
        <end position="340"/>
    </location>
</feature>
<sequence length="340" mass="36500">MMTFVFMGCATTSTSPTGGEALPRLGEMRSQVTPMQPPEVDEPGPERRAMATIQQVELPLYTNLDECWPMTSEGVLGDHARAVWNANGMRVGMTSMAEAERFFEPLPYVLNVRDARLISGAYPSALRTSPTIGEPVRMDLSGVAGGDEQVLELDRGRMRLLIGMEPNAVGGVTVTLLPHQQVRRFTLSPRGPQEVEMDGRLFEELAVSFDMNQDDVLVLGLYWPWPDEEDDSAREGEAGEEAVDGEGGEAVVMMDAAEGGEAWEPEADTGEEAEADGPALPAHFGRALFANRRAGTLVQNVVLVHVSPAGGVTPAPTQPGVSEVPGVSSSDEEESPVPAR</sequence>
<comment type="caution">
    <text evidence="2">The sequence shown here is derived from an EMBL/GenBank/DDBJ whole genome shotgun (WGS) entry which is preliminary data.</text>
</comment>
<proteinExistence type="predicted"/>
<feature type="compositionally biased region" description="Acidic residues" evidence="1">
    <location>
        <begin position="228"/>
        <end position="247"/>
    </location>
</feature>
<feature type="compositionally biased region" description="Low complexity" evidence="1">
    <location>
        <begin position="319"/>
        <end position="329"/>
    </location>
</feature>
<dbReference type="RefSeq" id="WP_425345196.1">
    <property type="nucleotide sequence ID" value="NZ_JBGUBD010000004.1"/>
</dbReference>
<gene>
    <name evidence="2" type="ORF">ACERK3_08190</name>
</gene>
<organism evidence="2 3">
    <name type="scientific">Natronomicrosphaera hydrolytica</name>
    <dbReference type="NCBI Taxonomy" id="3242702"/>
    <lineage>
        <taxon>Bacteria</taxon>
        <taxon>Pseudomonadati</taxon>
        <taxon>Planctomycetota</taxon>
        <taxon>Phycisphaerae</taxon>
        <taxon>Phycisphaerales</taxon>
        <taxon>Phycisphaeraceae</taxon>
        <taxon>Natronomicrosphaera</taxon>
    </lineage>
</organism>
<dbReference type="Proteomes" id="UP001575105">
    <property type="component" value="Unassembled WGS sequence"/>
</dbReference>
<reference evidence="2 3" key="1">
    <citation type="submission" date="2024-08" db="EMBL/GenBank/DDBJ databases">
        <title>Whole-genome sequencing of halo(alkali)philic microorganisms from hypersaline lakes.</title>
        <authorList>
            <person name="Sorokin D.Y."/>
            <person name="Merkel A.Y."/>
            <person name="Messina E."/>
            <person name="Yakimov M."/>
        </authorList>
    </citation>
    <scope>NUCLEOTIDE SEQUENCE [LARGE SCALE GENOMIC DNA]</scope>
    <source>
        <strain evidence="2 3">AB-hyl4</strain>
    </source>
</reference>